<organism evidence="3 4">
    <name type="scientific">Apatococcus fuscideae</name>
    <dbReference type="NCBI Taxonomy" id="2026836"/>
    <lineage>
        <taxon>Eukaryota</taxon>
        <taxon>Viridiplantae</taxon>
        <taxon>Chlorophyta</taxon>
        <taxon>core chlorophytes</taxon>
        <taxon>Trebouxiophyceae</taxon>
        <taxon>Chlorellales</taxon>
        <taxon>Chlorellaceae</taxon>
        <taxon>Apatococcus</taxon>
    </lineage>
</organism>
<dbReference type="PANTHER" id="PTHR18063:SF6">
    <property type="entry name" value="UBIQUITIN CARBOXYL-TERMINAL HYDROLASE"/>
    <property type="match status" value="1"/>
</dbReference>
<gene>
    <name evidence="3" type="ORF">WJX84_010589</name>
</gene>
<dbReference type="GO" id="GO:0016807">
    <property type="term" value="F:cysteine-type carboxypeptidase activity"/>
    <property type="evidence" value="ECO:0007669"/>
    <property type="project" value="TreeGrafter"/>
</dbReference>
<proteinExistence type="predicted"/>
<dbReference type="PANTHER" id="PTHR18063">
    <property type="entry name" value="NF-E2 INDUCIBLE PROTEIN"/>
    <property type="match status" value="1"/>
</dbReference>
<feature type="region of interest" description="Disordered" evidence="1">
    <location>
        <begin position="563"/>
        <end position="611"/>
    </location>
</feature>
<feature type="compositionally biased region" description="Low complexity" evidence="1">
    <location>
        <begin position="395"/>
        <end position="416"/>
    </location>
</feature>
<accession>A0AAW1T669</accession>
<feature type="region of interest" description="Disordered" evidence="1">
    <location>
        <begin position="340"/>
        <end position="424"/>
    </location>
</feature>
<dbReference type="GO" id="GO:1990380">
    <property type="term" value="F:K48-linked deubiquitinase activity"/>
    <property type="evidence" value="ECO:0007669"/>
    <property type="project" value="InterPro"/>
</dbReference>
<dbReference type="GO" id="GO:0004843">
    <property type="term" value="F:cysteine-type deubiquitinase activity"/>
    <property type="evidence" value="ECO:0007669"/>
    <property type="project" value="InterPro"/>
</dbReference>
<feature type="compositionally biased region" description="Polar residues" evidence="1">
    <location>
        <begin position="595"/>
        <end position="610"/>
    </location>
</feature>
<feature type="region of interest" description="Disordered" evidence="1">
    <location>
        <begin position="237"/>
        <end position="320"/>
    </location>
</feature>
<feature type="compositionally biased region" description="Basic and acidic residues" evidence="1">
    <location>
        <begin position="563"/>
        <end position="572"/>
    </location>
</feature>
<dbReference type="Proteomes" id="UP001485043">
    <property type="component" value="Unassembled WGS sequence"/>
</dbReference>
<dbReference type="InterPro" id="IPR007518">
    <property type="entry name" value="MINDY"/>
</dbReference>
<dbReference type="EMBL" id="JALJOV010000407">
    <property type="protein sequence ID" value="KAK9863969.1"/>
    <property type="molecule type" value="Genomic_DNA"/>
</dbReference>
<evidence type="ECO:0000256" key="1">
    <source>
        <dbReference type="SAM" id="MobiDB-lite"/>
    </source>
</evidence>
<feature type="domain" description="MINDY deubiquitinase" evidence="2">
    <location>
        <begin position="72"/>
        <end position="513"/>
    </location>
</feature>
<sequence length="687" mass="73484">MGCTRAQCNHWKVISSYSASLTCCREKPPQGSDNKAATYEGPVHLQFCPWHISSLALLLVSHSKRKNGRAELYRLKAVDFFGRKVPVVLQNKNGPCPLLAIANVLLLRKQIHLPVDASEVSQDRLIALVANHLLEANCEETLRGHVSEEYQVNLHRNIEDAIALLPKLTTGVDVNPRFSGIKAFEFTDETAIFDLLDISLVHGWLVDAQDAGSRQAVGEMSYNELVTRLATLLGAATPKHLTSRPTSARALHTPPSGRLPKVPGGFDLRSAASGGSIRGTEACPTPTATPAGSMELPSSLASLKPQPGPSRLRVSGSEASRQTLATLHSAAEAIAEEILTPSPVNQHDARNAGAGPSSSAAEPGHPTPNPSSHSMEDFGPAAAPPGPAGTHPDTSAGASKVAASSSQSGGAPAQPARSAEQKHMDAAEAHLLQDFLEGTSSQLTYPGLEGLHGGLRSNELAVFFRNNHFNTIFHHQGHLHILVTDLGYLQHPDVVWERLDRMDGDTEFLSGTFASYRDKAFAEEVSRAAKLTQAAFADVVPPLANSGGTGHDQDFALALQLQEEERERDRSRLQAQQQQQQQQKAASGRHGQGKPPSTAQQPSAGSSRNVVSADRRCSAVLHWSLLTLSLLKAAHTEHTQSVTKANTDSMSYSTESSGKCAGTRQARHYTMISATAQPAMAVMPFLA</sequence>
<protein>
    <recommendedName>
        <fullName evidence="2">MINDY deubiquitinase domain-containing protein</fullName>
    </recommendedName>
</protein>
<dbReference type="GO" id="GO:0071944">
    <property type="term" value="C:cell periphery"/>
    <property type="evidence" value="ECO:0007669"/>
    <property type="project" value="TreeGrafter"/>
</dbReference>
<dbReference type="InterPro" id="IPR033979">
    <property type="entry name" value="MINDY_domain"/>
</dbReference>
<name>A0AAW1T669_9CHLO</name>
<dbReference type="GO" id="GO:0071108">
    <property type="term" value="P:protein K48-linked deubiquitination"/>
    <property type="evidence" value="ECO:0007669"/>
    <property type="project" value="TreeGrafter"/>
</dbReference>
<reference evidence="3 4" key="1">
    <citation type="journal article" date="2024" name="Nat. Commun.">
        <title>Phylogenomics reveals the evolutionary origins of lichenization in chlorophyte algae.</title>
        <authorList>
            <person name="Puginier C."/>
            <person name="Libourel C."/>
            <person name="Otte J."/>
            <person name="Skaloud P."/>
            <person name="Haon M."/>
            <person name="Grisel S."/>
            <person name="Petersen M."/>
            <person name="Berrin J.G."/>
            <person name="Delaux P.M."/>
            <person name="Dal Grande F."/>
            <person name="Keller J."/>
        </authorList>
    </citation>
    <scope>NUCLEOTIDE SEQUENCE [LARGE SCALE GENOMIC DNA]</scope>
    <source>
        <strain evidence="3 4">SAG 2523</strain>
    </source>
</reference>
<feature type="compositionally biased region" description="Low complexity" evidence="1">
    <location>
        <begin position="573"/>
        <end position="586"/>
    </location>
</feature>
<dbReference type="AlphaFoldDB" id="A0AAW1T669"/>
<feature type="compositionally biased region" description="Low complexity" evidence="1">
    <location>
        <begin position="352"/>
        <end position="364"/>
    </location>
</feature>
<dbReference type="Pfam" id="PF04424">
    <property type="entry name" value="MINDY_DUB"/>
    <property type="match status" value="1"/>
</dbReference>
<keyword evidence="4" id="KW-1185">Reference proteome</keyword>
<evidence type="ECO:0000313" key="4">
    <source>
        <dbReference type="Proteomes" id="UP001485043"/>
    </source>
</evidence>
<feature type="compositionally biased region" description="Low complexity" evidence="1">
    <location>
        <begin position="282"/>
        <end position="291"/>
    </location>
</feature>
<dbReference type="GO" id="GO:0005829">
    <property type="term" value="C:cytosol"/>
    <property type="evidence" value="ECO:0007669"/>
    <property type="project" value="TreeGrafter"/>
</dbReference>
<comment type="caution">
    <text evidence="3">The sequence shown here is derived from an EMBL/GenBank/DDBJ whole genome shotgun (WGS) entry which is preliminary data.</text>
</comment>
<evidence type="ECO:0000259" key="2">
    <source>
        <dbReference type="Pfam" id="PF04424"/>
    </source>
</evidence>
<evidence type="ECO:0000313" key="3">
    <source>
        <dbReference type="EMBL" id="KAK9863969.1"/>
    </source>
</evidence>